<reference evidence="1 2" key="1">
    <citation type="submission" date="2021-06" db="EMBL/GenBank/DDBJ databases">
        <title>Caerostris darwini draft genome.</title>
        <authorList>
            <person name="Kono N."/>
            <person name="Arakawa K."/>
        </authorList>
    </citation>
    <scope>NUCLEOTIDE SEQUENCE [LARGE SCALE GENOMIC DNA]</scope>
</reference>
<evidence type="ECO:0000313" key="2">
    <source>
        <dbReference type="Proteomes" id="UP001054837"/>
    </source>
</evidence>
<keyword evidence="2" id="KW-1185">Reference proteome</keyword>
<organism evidence="1 2">
    <name type="scientific">Caerostris darwini</name>
    <dbReference type="NCBI Taxonomy" id="1538125"/>
    <lineage>
        <taxon>Eukaryota</taxon>
        <taxon>Metazoa</taxon>
        <taxon>Ecdysozoa</taxon>
        <taxon>Arthropoda</taxon>
        <taxon>Chelicerata</taxon>
        <taxon>Arachnida</taxon>
        <taxon>Araneae</taxon>
        <taxon>Araneomorphae</taxon>
        <taxon>Entelegynae</taxon>
        <taxon>Araneoidea</taxon>
        <taxon>Araneidae</taxon>
        <taxon>Caerostris</taxon>
    </lineage>
</organism>
<protein>
    <submittedName>
        <fullName evidence="1">Uncharacterized protein</fullName>
    </submittedName>
</protein>
<evidence type="ECO:0000313" key="1">
    <source>
        <dbReference type="EMBL" id="GIY59637.1"/>
    </source>
</evidence>
<name>A0AAV4UPH6_9ARAC</name>
<accession>A0AAV4UPH6</accession>
<sequence length="109" mass="12619">MLSSRPRRGSIICQIYDFHLSTHNQSLERTDMHESWAMVRNDFPPYMTYWVGGKRIRVGPEQINDALARSFISPENSPPLTLLVKGIKCRNFSFPQARNLKLNGLKAWL</sequence>
<gene>
    <name evidence="1" type="ORF">CDAR_284351</name>
</gene>
<dbReference type="AlphaFoldDB" id="A0AAV4UPH6"/>
<dbReference type="Proteomes" id="UP001054837">
    <property type="component" value="Unassembled WGS sequence"/>
</dbReference>
<comment type="caution">
    <text evidence="1">The sequence shown here is derived from an EMBL/GenBank/DDBJ whole genome shotgun (WGS) entry which is preliminary data.</text>
</comment>
<proteinExistence type="predicted"/>
<dbReference type="EMBL" id="BPLQ01011692">
    <property type="protein sequence ID" value="GIY59637.1"/>
    <property type="molecule type" value="Genomic_DNA"/>
</dbReference>